<evidence type="ECO:0000256" key="2">
    <source>
        <dbReference type="ARBA" id="ARBA00004123"/>
    </source>
</evidence>
<gene>
    <name evidence="17" type="primary">LOC129329382</name>
</gene>
<dbReference type="Pfam" id="PF02023">
    <property type="entry name" value="SCAN"/>
    <property type="match status" value="1"/>
</dbReference>
<evidence type="ECO:0000256" key="10">
    <source>
        <dbReference type="ARBA" id="ARBA00023163"/>
    </source>
</evidence>
<feature type="domain" description="C2H2-type" evidence="14">
    <location>
        <begin position="578"/>
        <end position="605"/>
    </location>
</feature>
<dbReference type="Pfam" id="PF00096">
    <property type="entry name" value="zf-C2H2"/>
    <property type="match status" value="8"/>
</dbReference>
<feature type="domain" description="C2H2-type" evidence="14">
    <location>
        <begin position="606"/>
        <end position="633"/>
    </location>
</feature>
<feature type="region of interest" description="Disordered" evidence="13">
    <location>
        <begin position="64"/>
        <end position="88"/>
    </location>
</feature>
<keyword evidence="10" id="KW-0804">Transcription</keyword>
<keyword evidence="16" id="KW-1185">Reference proteome</keyword>
<name>A0AA97JCG9_EUBMA</name>
<keyword evidence="8" id="KW-0805">Transcription regulation</keyword>
<dbReference type="PROSITE" id="PS00028">
    <property type="entry name" value="ZINC_FINGER_C2H2_1"/>
    <property type="match status" value="8"/>
</dbReference>
<evidence type="ECO:0000313" key="17">
    <source>
        <dbReference type="RefSeq" id="XP_054834906.1"/>
    </source>
</evidence>
<keyword evidence="7" id="KW-0862">Zinc</keyword>
<dbReference type="PANTHER" id="PTHR14196:SF12">
    <property type="entry name" value="ZINC FINGER PROTEIN 208-LIKE"/>
    <property type="match status" value="1"/>
</dbReference>
<keyword evidence="5" id="KW-0677">Repeat</keyword>
<dbReference type="GeneID" id="129329382"/>
<dbReference type="InterPro" id="IPR013087">
    <property type="entry name" value="Znf_C2H2_type"/>
</dbReference>
<evidence type="ECO:0000256" key="5">
    <source>
        <dbReference type="ARBA" id="ARBA00022737"/>
    </source>
</evidence>
<evidence type="ECO:0000256" key="7">
    <source>
        <dbReference type="ARBA" id="ARBA00022833"/>
    </source>
</evidence>
<dbReference type="Gene3D" id="1.10.4020.10">
    <property type="entry name" value="DNA breaking-rejoining enzymes"/>
    <property type="match status" value="1"/>
</dbReference>
<evidence type="ECO:0000256" key="13">
    <source>
        <dbReference type="SAM" id="MobiDB-lite"/>
    </source>
</evidence>
<feature type="domain" description="C2H2-type" evidence="14">
    <location>
        <begin position="438"/>
        <end position="465"/>
    </location>
</feature>
<evidence type="ECO:0000313" key="16">
    <source>
        <dbReference type="Proteomes" id="UP001190640"/>
    </source>
</evidence>
<evidence type="ECO:0000256" key="9">
    <source>
        <dbReference type="ARBA" id="ARBA00023125"/>
    </source>
</evidence>
<evidence type="ECO:0000256" key="12">
    <source>
        <dbReference type="PROSITE-ProRule" id="PRU00042"/>
    </source>
</evidence>
<dbReference type="GO" id="GO:0000977">
    <property type="term" value="F:RNA polymerase II transcription regulatory region sequence-specific DNA binding"/>
    <property type="evidence" value="ECO:0007669"/>
    <property type="project" value="TreeGrafter"/>
</dbReference>
<dbReference type="GO" id="GO:0009891">
    <property type="term" value="P:positive regulation of biosynthetic process"/>
    <property type="evidence" value="ECO:0007669"/>
    <property type="project" value="UniProtKB-ARBA"/>
</dbReference>
<keyword evidence="9" id="KW-0238">DNA-binding</keyword>
<dbReference type="InterPro" id="IPR050717">
    <property type="entry name" value="C2H2-ZF_Transcription_Reg"/>
</dbReference>
<organism evidence="16 17">
    <name type="scientific">Eublepharis macularius</name>
    <name type="common">Leopard gecko</name>
    <name type="synonym">Cyrtodactylus macularius</name>
    <dbReference type="NCBI Taxonomy" id="481883"/>
    <lineage>
        <taxon>Eukaryota</taxon>
        <taxon>Metazoa</taxon>
        <taxon>Chordata</taxon>
        <taxon>Craniata</taxon>
        <taxon>Vertebrata</taxon>
        <taxon>Euteleostomi</taxon>
        <taxon>Lepidosauria</taxon>
        <taxon>Squamata</taxon>
        <taxon>Bifurcata</taxon>
        <taxon>Gekkota</taxon>
        <taxon>Eublepharidae</taxon>
        <taxon>Eublepharinae</taxon>
        <taxon>Eublepharis</taxon>
    </lineage>
</organism>
<reference evidence="17" key="1">
    <citation type="submission" date="2025-08" db="UniProtKB">
        <authorList>
            <consortium name="RefSeq"/>
        </authorList>
    </citation>
    <scope>IDENTIFICATION</scope>
    <source>
        <tissue evidence="17">Blood</tissue>
    </source>
</reference>
<feature type="region of interest" description="Disordered" evidence="13">
    <location>
        <begin position="233"/>
        <end position="257"/>
    </location>
</feature>
<comment type="subcellular location">
    <subcellularLocation>
        <location evidence="2">Nucleus</location>
    </subcellularLocation>
</comment>
<feature type="domain" description="C2H2-type" evidence="14">
    <location>
        <begin position="410"/>
        <end position="437"/>
    </location>
</feature>
<dbReference type="SMART" id="SM00431">
    <property type="entry name" value="SCAN"/>
    <property type="match status" value="1"/>
</dbReference>
<dbReference type="InterPro" id="IPR038269">
    <property type="entry name" value="SCAN_sf"/>
</dbReference>
<dbReference type="Gene3D" id="3.30.160.60">
    <property type="entry name" value="Classic Zinc Finger"/>
    <property type="match status" value="8"/>
</dbReference>
<dbReference type="SMART" id="SM00355">
    <property type="entry name" value="ZnF_C2H2"/>
    <property type="match status" value="8"/>
</dbReference>
<dbReference type="GO" id="GO:0008270">
    <property type="term" value="F:zinc ion binding"/>
    <property type="evidence" value="ECO:0007669"/>
    <property type="project" value="UniProtKB-KW"/>
</dbReference>
<evidence type="ECO:0000256" key="8">
    <source>
        <dbReference type="ARBA" id="ARBA00023015"/>
    </source>
</evidence>
<feature type="domain" description="C2H2-type" evidence="14">
    <location>
        <begin position="494"/>
        <end position="521"/>
    </location>
</feature>
<evidence type="ECO:0000256" key="6">
    <source>
        <dbReference type="ARBA" id="ARBA00022771"/>
    </source>
</evidence>
<evidence type="ECO:0000256" key="1">
    <source>
        <dbReference type="ARBA" id="ARBA00003767"/>
    </source>
</evidence>
<dbReference type="PANTHER" id="PTHR14196">
    <property type="entry name" value="ODD-SKIPPED - RELATED"/>
    <property type="match status" value="1"/>
</dbReference>
<dbReference type="InterPro" id="IPR003309">
    <property type="entry name" value="SCAN_dom"/>
</dbReference>
<dbReference type="GO" id="GO:0000981">
    <property type="term" value="F:DNA-binding transcription factor activity, RNA polymerase II-specific"/>
    <property type="evidence" value="ECO:0007669"/>
    <property type="project" value="TreeGrafter"/>
</dbReference>
<feature type="domain" description="C2H2-type" evidence="14">
    <location>
        <begin position="466"/>
        <end position="493"/>
    </location>
</feature>
<comment type="function">
    <text evidence="1">May be involved in transcriptional regulation.</text>
</comment>
<accession>A0AA97JCG9</accession>
<dbReference type="FunFam" id="3.30.160.60:FF:001493">
    <property type="entry name" value="zinc finger protein 664"/>
    <property type="match status" value="1"/>
</dbReference>
<keyword evidence="6 12" id="KW-0863">Zinc-finger</keyword>
<dbReference type="PROSITE" id="PS50157">
    <property type="entry name" value="ZINC_FINGER_C2H2_2"/>
    <property type="match status" value="8"/>
</dbReference>
<dbReference type="FunFam" id="3.30.160.60:FF:000478">
    <property type="entry name" value="Zinc finger protein 133"/>
    <property type="match status" value="1"/>
</dbReference>
<dbReference type="FunFam" id="3.30.160.60:FF:001119">
    <property type="entry name" value="zinc finger protein 408"/>
    <property type="match status" value="1"/>
</dbReference>
<dbReference type="Proteomes" id="UP001190640">
    <property type="component" value="Chromosome 4"/>
</dbReference>
<dbReference type="AlphaFoldDB" id="A0AA97JCG9"/>
<keyword evidence="11" id="KW-0539">Nucleus</keyword>
<dbReference type="KEGG" id="emc:129329382"/>
<comment type="similarity">
    <text evidence="3">Belongs to the krueppel C2H2-type zinc-finger protein family.</text>
</comment>
<feature type="domain" description="C2H2-type" evidence="14">
    <location>
        <begin position="550"/>
        <end position="577"/>
    </location>
</feature>
<dbReference type="FunFam" id="3.30.160.60:FF:001270">
    <property type="entry name" value="zinc finger protein 583 isoform X1"/>
    <property type="match status" value="1"/>
</dbReference>
<dbReference type="SUPFAM" id="SSF57667">
    <property type="entry name" value="beta-beta-alpha zinc fingers"/>
    <property type="match status" value="5"/>
</dbReference>
<evidence type="ECO:0000256" key="11">
    <source>
        <dbReference type="ARBA" id="ARBA00023242"/>
    </source>
</evidence>
<dbReference type="CDD" id="cd07936">
    <property type="entry name" value="SCAN"/>
    <property type="match status" value="1"/>
</dbReference>
<dbReference type="GO" id="GO:0005634">
    <property type="term" value="C:nucleus"/>
    <property type="evidence" value="ECO:0007669"/>
    <property type="project" value="UniProtKB-SubCell"/>
</dbReference>
<dbReference type="SUPFAM" id="SSF47353">
    <property type="entry name" value="Retrovirus capsid dimerization domain-like"/>
    <property type="match status" value="1"/>
</dbReference>
<dbReference type="PROSITE" id="PS50804">
    <property type="entry name" value="SCAN_BOX"/>
    <property type="match status" value="1"/>
</dbReference>
<evidence type="ECO:0000259" key="14">
    <source>
        <dbReference type="PROSITE" id="PS50157"/>
    </source>
</evidence>
<feature type="domain" description="SCAN box" evidence="15">
    <location>
        <begin position="148"/>
        <end position="226"/>
    </location>
</feature>
<dbReference type="FunFam" id="3.30.160.60:FF:000953">
    <property type="entry name" value="Zinc finger protein 691"/>
    <property type="match status" value="2"/>
</dbReference>
<proteinExistence type="inferred from homology"/>
<evidence type="ECO:0000256" key="4">
    <source>
        <dbReference type="ARBA" id="ARBA00022723"/>
    </source>
</evidence>
<protein>
    <submittedName>
        <fullName evidence="17">Zinc finger protein 397-like</fullName>
    </submittedName>
</protein>
<dbReference type="RefSeq" id="XP_054834906.1">
    <property type="nucleotide sequence ID" value="XM_054978931.1"/>
</dbReference>
<sequence length="663" mass="75426">MERQSLAGSPTVECLELGGRIPHLLQAEIMREFLTGATPQQVKREPAERLQQHWEVQHQEFSKTAHFPGSGCGDPQLPQPQSEDDSKEFQASFAAVAGISQQSRGEGMAQILPELNGEAQETYDPQAPSVKVKEEVLDEVLVSLEMCRQRFRQFCYQEAEGPREAFSQLQDFCHQWLEPERHTKERVLELVTLEQFLAILPLEMQSWVREYSPETGSQAVALAEDFLLRQGEAESTVEKGRRSSVVNSPKSEDDPSDTMKIQLFPEAKHETCLLGGEQFQQNEEMTRKHEEADVSETLMGGAEGTFFQDPEGKELPTNHKGLESQQENTAEVCEEANLGLPESMFSDGLCGLEGEKLAISTSQTSSQNFDLAENQETQLSEKLYQCTYRENISNRRVPLLSIHETAHTSYECSECGKSFSWKSHLFRHKRSHTGEKTHQCSECGKGFIFKTDLFRHKRIHTGEKPYECSECGKCFSRKPNLITHKRTHTGEKPHQCAECGKCFSRKPTLITHKRTHTREKPYECSECGKGFIFKIDLFRHKRTHTGEKPYDCSECGKCFSRKANLITHKRTHTGEKPYECSECGKKFSRKGNLITHTRTHTGEKPYECLDCRKSFTQRIHFLRHESIHVRERIAEAVGNAAGVASCLPNMMAFTHTQEKPEKA</sequence>
<dbReference type="FunFam" id="1.10.4020.10:FF:000001">
    <property type="entry name" value="zinc finger protein 263 isoform X1"/>
    <property type="match status" value="1"/>
</dbReference>
<dbReference type="GO" id="GO:0000122">
    <property type="term" value="P:negative regulation of transcription by RNA polymerase II"/>
    <property type="evidence" value="ECO:0007669"/>
    <property type="project" value="UniProtKB-ARBA"/>
</dbReference>
<dbReference type="InterPro" id="IPR036236">
    <property type="entry name" value="Znf_C2H2_sf"/>
</dbReference>
<evidence type="ECO:0000259" key="15">
    <source>
        <dbReference type="PROSITE" id="PS50804"/>
    </source>
</evidence>
<feature type="domain" description="C2H2-type" evidence="14">
    <location>
        <begin position="522"/>
        <end position="549"/>
    </location>
</feature>
<keyword evidence="4" id="KW-0479">Metal-binding</keyword>
<dbReference type="FunFam" id="3.30.160.60:FF:000295">
    <property type="entry name" value="zinc finger protein 19"/>
    <property type="match status" value="2"/>
</dbReference>
<evidence type="ECO:0000256" key="3">
    <source>
        <dbReference type="ARBA" id="ARBA00006991"/>
    </source>
</evidence>